<keyword evidence="5" id="KW-0720">Serine protease</keyword>
<accession>A0ABW5VJV2</accession>
<keyword evidence="2" id="KW-0645">Protease</keyword>
<dbReference type="Proteomes" id="UP001597479">
    <property type="component" value="Unassembled WGS sequence"/>
</dbReference>
<feature type="chain" id="PRO_5046126669" evidence="8">
    <location>
        <begin position="34"/>
        <end position="292"/>
    </location>
</feature>
<evidence type="ECO:0000256" key="7">
    <source>
        <dbReference type="ARBA" id="ARBA00023157"/>
    </source>
</evidence>
<organism evidence="11 12">
    <name type="scientific">Promicromonospora vindobonensis</name>
    <dbReference type="NCBI Taxonomy" id="195748"/>
    <lineage>
        <taxon>Bacteria</taxon>
        <taxon>Bacillati</taxon>
        <taxon>Actinomycetota</taxon>
        <taxon>Actinomycetes</taxon>
        <taxon>Micrococcales</taxon>
        <taxon>Promicromonosporaceae</taxon>
        <taxon>Promicromonospora</taxon>
    </lineage>
</organism>
<dbReference type="Pfam" id="PF02983">
    <property type="entry name" value="Pro_Al_protease"/>
    <property type="match status" value="1"/>
</dbReference>
<evidence type="ECO:0000256" key="4">
    <source>
        <dbReference type="ARBA" id="ARBA00022801"/>
    </source>
</evidence>
<protein>
    <submittedName>
        <fullName evidence="11">S1 family peptidase</fullName>
    </submittedName>
</protein>
<dbReference type="PRINTS" id="PR00861">
    <property type="entry name" value="ALYTICPTASE"/>
</dbReference>
<dbReference type="CDD" id="cd21112">
    <property type="entry name" value="alphaLP-like"/>
    <property type="match status" value="1"/>
</dbReference>
<dbReference type="InterPro" id="IPR001254">
    <property type="entry name" value="Trypsin_dom"/>
</dbReference>
<comment type="similarity">
    <text evidence="1">Belongs to the peptidase S1 family.</text>
</comment>
<dbReference type="SUPFAM" id="SSF50494">
    <property type="entry name" value="Trypsin-like serine proteases"/>
    <property type="match status" value="1"/>
</dbReference>
<name>A0ABW5VJV2_9MICO</name>
<sequence length="292" mass="30240">MRFVPSKQGHRSAWRARLTALVAGVGLASALWAGPPAAAEPDRPSAADLAAVHAAVDQSGVDGVAWFTDAAIGKVVVTADSTVSAADRARIRDAAGDDPDALTIRRTDGVFRLLLDSGDGIYGPDTSCSVGFNVRGGGEYYLLTAGHCGDKEPTWYADSSETKRIGPTVDSVYPGNDYALVRYDTSLKHPGGFSAGKAHVGQNAKRDGAASGEHSGSVTAINVTVKYEGGVTMREMIQADICAEPGDSGGALYSGSTALGITSGGSGDCSSGGTTFYQPILEVLREYDVRIY</sequence>
<evidence type="ECO:0000313" key="11">
    <source>
        <dbReference type="EMBL" id="MFD2791983.1"/>
    </source>
</evidence>
<keyword evidence="7" id="KW-1015">Disulfide bond</keyword>
<dbReference type="InterPro" id="IPR018114">
    <property type="entry name" value="TRYPSIN_HIS"/>
</dbReference>
<proteinExistence type="inferred from homology"/>
<keyword evidence="4" id="KW-0378">Hydrolase</keyword>
<keyword evidence="6" id="KW-0865">Zymogen</keyword>
<evidence type="ECO:0000256" key="2">
    <source>
        <dbReference type="ARBA" id="ARBA00022670"/>
    </source>
</evidence>
<evidence type="ECO:0000256" key="6">
    <source>
        <dbReference type="ARBA" id="ARBA00023145"/>
    </source>
</evidence>
<gene>
    <name evidence="11" type="ORF">ACFS27_00315</name>
</gene>
<dbReference type="InterPro" id="IPR001316">
    <property type="entry name" value="Pept_S1A_streptogrisin"/>
</dbReference>
<feature type="domain" description="Peptidase S1A alpha-lytic prodomain" evidence="10">
    <location>
        <begin position="45"/>
        <end position="98"/>
    </location>
</feature>
<keyword evidence="3 8" id="KW-0732">Signal</keyword>
<evidence type="ECO:0000259" key="10">
    <source>
        <dbReference type="Pfam" id="PF02983"/>
    </source>
</evidence>
<dbReference type="InterPro" id="IPR004236">
    <property type="entry name" value="Pept_S1_alpha_lytic"/>
</dbReference>
<dbReference type="InterPro" id="IPR009003">
    <property type="entry name" value="Peptidase_S1_PA"/>
</dbReference>
<feature type="signal peptide" evidence="8">
    <location>
        <begin position="1"/>
        <end position="33"/>
    </location>
</feature>
<dbReference type="InterPro" id="IPR043504">
    <property type="entry name" value="Peptidase_S1_PA_chymotrypsin"/>
</dbReference>
<dbReference type="PIRSF" id="PIRSF001134">
    <property type="entry name" value="Streptogrisin"/>
    <property type="match status" value="1"/>
</dbReference>
<dbReference type="RefSeq" id="WP_377179184.1">
    <property type="nucleotide sequence ID" value="NZ_JBHUOG010000001.1"/>
</dbReference>
<evidence type="ECO:0000313" key="12">
    <source>
        <dbReference type="Proteomes" id="UP001597479"/>
    </source>
</evidence>
<comment type="caution">
    <text evidence="11">The sequence shown here is derived from an EMBL/GenBank/DDBJ whole genome shotgun (WGS) entry which is preliminary data.</text>
</comment>
<evidence type="ECO:0000256" key="3">
    <source>
        <dbReference type="ARBA" id="ARBA00022729"/>
    </source>
</evidence>
<evidence type="ECO:0000256" key="5">
    <source>
        <dbReference type="ARBA" id="ARBA00022825"/>
    </source>
</evidence>
<evidence type="ECO:0000259" key="9">
    <source>
        <dbReference type="Pfam" id="PF00089"/>
    </source>
</evidence>
<dbReference type="Gene3D" id="2.40.10.10">
    <property type="entry name" value="Trypsin-like serine proteases"/>
    <property type="match status" value="2"/>
</dbReference>
<evidence type="ECO:0000256" key="8">
    <source>
        <dbReference type="SAM" id="SignalP"/>
    </source>
</evidence>
<reference evidence="12" key="1">
    <citation type="journal article" date="2019" name="Int. J. Syst. Evol. Microbiol.">
        <title>The Global Catalogue of Microorganisms (GCM) 10K type strain sequencing project: providing services to taxonomists for standard genome sequencing and annotation.</title>
        <authorList>
            <consortium name="The Broad Institute Genomics Platform"/>
            <consortium name="The Broad Institute Genome Sequencing Center for Infectious Disease"/>
            <person name="Wu L."/>
            <person name="Ma J."/>
        </authorList>
    </citation>
    <scope>NUCLEOTIDE SEQUENCE [LARGE SCALE GENOMIC DNA]</scope>
    <source>
        <strain evidence="12">CCM 7044</strain>
    </source>
</reference>
<dbReference type="PROSITE" id="PS00135">
    <property type="entry name" value="TRYPSIN_SER"/>
    <property type="match status" value="1"/>
</dbReference>
<evidence type="ECO:0000256" key="1">
    <source>
        <dbReference type="ARBA" id="ARBA00007664"/>
    </source>
</evidence>
<dbReference type="InterPro" id="IPR033116">
    <property type="entry name" value="TRYPSIN_SER"/>
</dbReference>
<keyword evidence="12" id="KW-1185">Reference proteome</keyword>
<dbReference type="Pfam" id="PF00089">
    <property type="entry name" value="Trypsin"/>
    <property type="match status" value="1"/>
</dbReference>
<dbReference type="PROSITE" id="PS00134">
    <property type="entry name" value="TRYPSIN_HIS"/>
    <property type="match status" value="1"/>
</dbReference>
<dbReference type="EMBL" id="JBHUOG010000001">
    <property type="protein sequence ID" value="MFD2791983.1"/>
    <property type="molecule type" value="Genomic_DNA"/>
</dbReference>
<feature type="domain" description="Peptidase S1" evidence="9">
    <location>
        <begin position="138"/>
        <end position="281"/>
    </location>
</feature>